<name>A0AAD7JR10_9AGAR</name>
<evidence type="ECO:0000313" key="1">
    <source>
        <dbReference type="EMBL" id="KAJ7770084.1"/>
    </source>
</evidence>
<accession>A0AAD7JR10</accession>
<dbReference type="EMBL" id="JARKIB010000017">
    <property type="protein sequence ID" value="KAJ7770084.1"/>
    <property type="molecule type" value="Genomic_DNA"/>
</dbReference>
<protein>
    <submittedName>
        <fullName evidence="1">Uncharacterized protein</fullName>
    </submittedName>
</protein>
<dbReference type="Proteomes" id="UP001215598">
    <property type="component" value="Unassembled WGS sequence"/>
</dbReference>
<reference evidence="1" key="1">
    <citation type="submission" date="2023-03" db="EMBL/GenBank/DDBJ databases">
        <title>Massive genome expansion in bonnet fungi (Mycena s.s.) driven by repeated elements and novel gene families across ecological guilds.</title>
        <authorList>
            <consortium name="Lawrence Berkeley National Laboratory"/>
            <person name="Harder C.B."/>
            <person name="Miyauchi S."/>
            <person name="Viragh M."/>
            <person name="Kuo A."/>
            <person name="Thoen E."/>
            <person name="Andreopoulos B."/>
            <person name="Lu D."/>
            <person name="Skrede I."/>
            <person name="Drula E."/>
            <person name="Henrissat B."/>
            <person name="Morin E."/>
            <person name="Kohler A."/>
            <person name="Barry K."/>
            <person name="LaButti K."/>
            <person name="Morin E."/>
            <person name="Salamov A."/>
            <person name="Lipzen A."/>
            <person name="Mereny Z."/>
            <person name="Hegedus B."/>
            <person name="Baldrian P."/>
            <person name="Stursova M."/>
            <person name="Weitz H."/>
            <person name="Taylor A."/>
            <person name="Grigoriev I.V."/>
            <person name="Nagy L.G."/>
            <person name="Martin F."/>
            <person name="Kauserud H."/>
        </authorList>
    </citation>
    <scope>NUCLEOTIDE SEQUENCE</scope>
    <source>
        <strain evidence="1">CBHHK182m</strain>
    </source>
</reference>
<comment type="caution">
    <text evidence="1">The sequence shown here is derived from an EMBL/GenBank/DDBJ whole genome shotgun (WGS) entry which is preliminary data.</text>
</comment>
<proteinExistence type="predicted"/>
<keyword evidence="2" id="KW-1185">Reference proteome</keyword>
<dbReference type="AlphaFoldDB" id="A0AAD7JR10"/>
<evidence type="ECO:0000313" key="2">
    <source>
        <dbReference type="Proteomes" id="UP001215598"/>
    </source>
</evidence>
<organism evidence="1 2">
    <name type="scientific">Mycena metata</name>
    <dbReference type="NCBI Taxonomy" id="1033252"/>
    <lineage>
        <taxon>Eukaryota</taxon>
        <taxon>Fungi</taxon>
        <taxon>Dikarya</taxon>
        <taxon>Basidiomycota</taxon>
        <taxon>Agaricomycotina</taxon>
        <taxon>Agaricomycetes</taxon>
        <taxon>Agaricomycetidae</taxon>
        <taxon>Agaricales</taxon>
        <taxon>Marasmiineae</taxon>
        <taxon>Mycenaceae</taxon>
        <taxon>Mycena</taxon>
    </lineage>
</organism>
<gene>
    <name evidence="1" type="ORF">B0H16DRAFT_1517213</name>
</gene>
<sequence>MSQITTQSQSQGDEEDDPSSPEYIILIRDVVRYIRQERQNLVSALDEHDLQLFEAFSEDAQKLLVCLSLIRKDLKWHPIRRLLKLGVRLDLDQAKLEGTMSELCKALTPHVRTEPAAVRIFARDESQMSFDERLSCLTVEQLRKIGGAKEPTKAELMASFKLRNSPMEFQSVRTTLGKCIQIQEHVTRLFRRLILLYYSGVCPLAEGYVRPEGSAPMKIVEGIGRRLGLSRMEVSQVDYIDDSAVLVRSEHILFPNPKPPKKTSANDNYLPIFDDVLLAIIQHASRNPTAVVVNNPTTVVVNTVMSLSDAARHVLAGVLLGASEIRHLACGGLFDPVKDTAQVIAELCSAPLNAQGGALCQDEHQEEFDKVLERLTFKQLVDLGKGHGIKGSKKSIVIGRIIEALPQKRINSTQTLHEIFMPKVLEMLNGSRNRKIFLHPDFAETMNSCVKEYFRRHPYAPSHIAEGPFNTIRQRFPSP</sequence>